<feature type="transmembrane region" description="Helical" evidence="23">
    <location>
        <begin position="85"/>
        <end position="109"/>
    </location>
</feature>
<dbReference type="PROSITE" id="PS50283">
    <property type="entry name" value="NA_SOLUT_SYMP_3"/>
    <property type="match status" value="1"/>
</dbReference>
<dbReference type="GO" id="GO:0006915">
    <property type="term" value="P:apoptotic process"/>
    <property type="evidence" value="ECO:0007669"/>
    <property type="project" value="UniProtKB-KW"/>
</dbReference>
<comment type="similarity">
    <text evidence="2 21">Belongs to the sodium:solute symporter (SSF) (TC 2.A.21) family.</text>
</comment>
<keyword evidence="9" id="KW-0915">Sodium</keyword>
<gene>
    <name evidence="24" type="ORF">GDO86_017541</name>
</gene>
<evidence type="ECO:0000256" key="18">
    <source>
        <dbReference type="ARBA" id="ARBA00042834"/>
    </source>
</evidence>
<comment type="catalytic activity">
    <reaction evidence="13">
        <text>myo-inositol(out) + 2 Na(+)(out) = myo-inositol(in) + 2 Na(+)(in)</text>
        <dbReference type="Rhea" id="RHEA:72987"/>
        <dbReference type="ChEBI" id="CHEBI:17268"/>
        <dbReference type="ChEBI" id="CHEBI:29101"/>
    </reaction>
</comment>
<evidence type="ECO:0000256" key="21">
    <source>
        <dbReference type="RuleBase" id="RU362091"/>
    </source>
</evidence>
<comment type="catalytic activity">
    <reaction evidence="15">
        <text>1D-chiro-inositol(out) + 2 Na(+)(out) = 1D-chiro-inositol(in) + 2 Na(+)(in)</text>
        <dbReference type="Rhea" id="RHEA:73315"/>
        <dbReference type="ChEBI" id="CHEBI:27372"/>
        <dbReference type="ChEBI" id="CHEBI:29101"/>
    </reaction>
</comment>
<dbReference type="Gene3D" id="1.20.1730.10">
    <property type="entry name" value="Sodium/glucose cotransporter"/>
    <property type="match status" value="1"/>
</dbReference>
<feature type="transmembrane region" description="Helical" evidence="23">
    <location>
        <begin position="116"/>
        <end position="138"/>
    </location>
</feature>
<keyword evidence="11 23" id="KW-0472">Membrane</keyword>
<keyword evidence="4" id="KW-1003">Cell membrane</keyword>
<dbReference type="InterPro" id="IPR038377">
    <property type="entry name" value="Na/Glc_symporter_sf"/>
</dbReference>
<evidence type="ECO:0000256" key="10">
    <source>
        <dbReference type="ARBA" id="ARBA00023065"/>
    </source>
</evidence>
<evidence type="ECO:0000256" key="14">
    <source>
        <dbReference type="ARBA" id="ARBA00036672"/>
    </source>
</evidence>
<comment type="function">
    <text evidence="20">Involved in the sodium-dependent cotransport of myo-inositol (MI) with a Na(+):MI stoichiometry of 2:1. Exclusively responsible for apical MI transport and absorption in intestine. Can also transport D-chiro-inositol (DCI) but not L-fucose. Exhibits stereospecific cotransport of both D-glucose and D-xylose. May induce apoptosis through the TNF-alpha, PDCD1 pathway. May play a role in the regulation of MI concentration in serum, involving reabsorption in at least the proximal tubule of the kidney.</text>
</comment>
<feature type="transmembrane region" description="Helical" evidence="23">
    <location>
        <begin position="54"/>
        <end position="73"/>
    </location>
</feature>
<feature type="transmembrane region" description="Helical" evidence="23">
    <location>
        <begin position="158"/>
        <end position="180"/>
    </location>
</feature>
<evidence type="ECO:0000256" key="2">
    <source>
        <dbReference type="ARBA" id="ARBA00006434"/>
    </source>
</evidence>
<evidence type="ECO:0000256" key="9">
    <source>
        <dbReference type="ARBA" id="ARBA00023053"/>
    </source>
</evidence>
<evidence type="ECO:0000256" key="11">
    <source>
        <dbReference type="ARBA" id="ARBA00023136"/>
    </source>
</evidence>
<evidence type="ECO:0000256" key="13">
    <source>
        <dbReference type="ARBA" id="ARBA00036654"/>
    </source>
</evidence>
<comment type="catalytic activity">
    <reaction evidence="16">
        <text>D-xylose(out) + 2 Na(+)(out) = D-xylose(in) + 2 Na(+)(in)</text>
        <dbReference type="Rhea" id="RHEA:73367"/>
        <dbReference type="ChEBI" id="CHEBI:29101"/>
        <dbReference type="ChEBI" id="CHEBI:53455"/>
    </reaction>
</comment>
<dbReference type="AlphaFoldDB" id="A0A8T2IMS9"/>
<dbReference type="EMBL" id="JAACNH010000009">
    <property type="protein sequence ID" value="KAG8433292.1"/>
    <property type="molecule type" value="Genomic_DNA"/>
</dbReference>
<feature type="compositionally biased region" description="Polar residues" evidence="22">
    <location>
        <begin position="201"/>
        <end position="234"/>
    </location>
</feature>
<proteinExistence type="inferred from homology"/>
<dbReference type="Proteomes" id="UP000812440">
    <property type="component" value="Chromosome 9"/>
</dbReference>
<sequence length="312" mass="34848">MVIELLPMGLRGLMMSVMIAALMSSLTSIFNSASTIFTMDLWRHIRPRSSEWELMIVGRVFVLVLVVVSILWIPIVQASQGGQLFIYIQSISSYLQPPVAVVFIAGCFWKRTNEKGAFWGMTIGLTVGLIRMVLDFVYAAPQCDQPDTRPEIVKYVHYLYLSMILGLLTLVVVVAVSLWTDPPSNEMISRLTWFTRFDSSAASPKETTSPRSTPNSVSETDNITGQPDTTSSDDIFTKTKEDGTSWCSHLKRAILWLCGMDKREGDKHSPEAPDALEPADVLLYEDSTKTRVLNINLILCTSAAVFLWAYFG</sequence>
<keyword evidence="8 23" id="KW-1133">Transmembrane helix</keyword>
<evidence type="ECO:0000256" key="12">
    <source>
        <dbReference type="ARBA" id="ARBA00023201"/>
    </source>
</evidence>
<evidence type="ECO:0000256" key="1">
    <source>
        <dbReference type="ARBA" id="ARBA00004424"/>
    </source>
</evidence>
<evidence type="ECO:0000256" key="8">
    <source>
        <dbReference type="ARBA" id="ARBA00022989"/>
    </source>
</evidence>
<feature type="transmembrane region" description="Helical" evidence="23">
    <location>
        <begin position="292"/>
        <end position="311"/>
    </location>
</feature>
<keyword evidence="3" id="KW-0813">Transport</keyword>
<name>A0A8T2IMS9_9PIPI</name>
<dbReference type="PANTHER" id="PTHR11819:SF171">
    <property type="entry name" value="SODIUM_MYO-INOSITOL COTRANSPORTER 2"/>
    <property type="match status" value="1"/>
</dbReference>
<evidence type="ECO:0000256" key="15">
    <source>
        <dbReference type="ARBA" id="ARBA00036849"/>
    </source>
</evidence>
<protein>
    <recommendedName>
        <fullName evidence="17">Sodium/myo-inositol cotransporter 2</fullName>
    </recommendedName>
    <alternativeName>
        <fullName evidence="19">Sodium/myo-inositol transporter 2</fullName>
    </alternativeName>
    <alternativeName>
        <fullName evidence="18">Solute carrier family 5 member 11</fullName>
    </alternativeName>
</protein>
<evidence type="ECO:0000256" key="4">
    <source>
        <dbReference type="ARBA" id="ARBA00022475"/>
    </source>
</evidence>
<evidence type="ECO:0000256" key="6">
    <source>
        <dbReference type="ARBA" id="ARBA00022703"/>
    </source>
</evidence>
<dbReference type="GO" id="GO:0016324">
    <property type="term" value="C:apical plasma membrane"/>
    <property type="evidence" value="ECO:0007669"/>
    <property type="project" value="UniProtKB-SubCell"/>
</dbReference>
<feature type="region of interest" description="Disordered" evidence="22">
    <location>
        <begin position="201"/>
        <end position="235"/>
    </location>
</feature>
<dbReference type="PANTHER" id="PTHR11819">
    <property type="entry name" value="SOLUTE CARRIER FAMILY 5"/>
    <property type="match status" value="1"/>
</dbReference>
<keyword evidence="6" id="KW-0053">Apoptosis</keyword>
<comment type="subcellular location">
    <subcellularLocation>
        <location evidence="1">Apical cell membrane</location>
        <topology evidence="1">Multi-pass membrane protein</topology>
    </subcellularLocation>
</comment>
<dbReference type="OrthoDB" id="6132759at2759"/>
<accession>A0A8T2IMS9</accession>
<comment type="caution">
    <text evidence="24">The sequence shown here is derived from an EMBL/GenBank/DDBJ whole genome shotgun (WGS) entry which is preliminary data.</text>
</comment>
<keyword evidence="10" id="KW-0406">Ion transport</keyword>
<evidence type="ECO:0000313" key="24">
    <source>
        <dbReference type="EMBL" id="KAG8433292.1"/>
    </source>
</evidence>
<evidence type="ECO:0000256" key="22">
    <source>
        <dbReference type="SAM" id="MobiDB-lite"/>
    </source>
</evidence>
<dbReference type="GO" id="GO:0005412">
    <property type="term" value="F:D-glucose:sodium symporter activity"/>
    <property type="evidence" value="ECO:0007669"/>
    <property type="project" value="TreeGrafter"/>
</dbReference>
<reference evidence="24" key="1">
    <citation type="thesis" date="2020" institute="ProQuest LLC" country="789 East Eisenhower Parkway, Ann Arbor, MI, USA">
        <title>Comparative Genomics and Chromosome Evolution.</title>
        <authorList>
            <person name="Mudd A.B."/>
        </authorList>
    </citation>
    <scope>NUCLEOTIDE SEQUENCE</scope>
    <source>
        <strain evidence="24">Female2</strain>
        <tissue evidence="24">Blood</tissue>
    </source>
</reference>
<comment type="catalytic activity">
    <reaction evidence="14">
        <text>D-glucose(out) + 2 Na(+)(out) = D-glucose(in) + 2 Na(+)(in)</text>
        <dbReference type="Rhea" id="RHEA:70495"/>
        <dbReference type="ChEBI" id="CHEBI:4167"/>
        <dbReference type="ChEBI" id="CHEBI:29101"/>
    </reaction>
</comment>
<evidence type="ECO:0000256" key="23">
    <source>
        <dbReference type="SAM" id="Phobius"/>
    </source>
</evidence>
<keyword evidence="5 23" id="KW-0812">Transmembrane</keyword>
<keyword evidence="25" id="KW-1185">Reference proteome</keyword>
<dbReference type="Pfam" id="PF00474">
    <property type="entry name" value="SSF"/>
    <property type="match status" value="1"/>
</dbReference>
<evidence type="ECO:0000256" key="16">
    <source>
        <dbReference type="ARBA" id="ARBA00036976"/>
    </source>
</evidence>
<evidence type="ECO:0000256" key="19">
    <source>
        <dbReference type="ARBA" id="ARBA00043206"/>
    </source>
</evidence>
<dbReference type="InterPro" id="IPR001734">
    <property type="entry name" value="Na/solute_symporter"/>
</dbReference>
<organism evidence="24 25">
    <name type="scientific">Hymenochirus boettgeri</name>
    <name type="common">Congo dwarf clawed frog</name>
    <dbReference type="NCBI Taxonomy" id="247094"/>
    <lineage>
        <taxon>Eukaryota</taxon>
        <taxon>Metazoa</taxon>
        <taxon>Chordata</taxon>
        <taxon>Craniata</taxon>
        <taxon>Vertebrata</taxon>
        <taxon>Euteleostomi</taxon>
        <taxon>Amphibia</taxon>
        <taxon>Batrachia</taxon>
        <taxon>Anura</taxon>
        <taxon>Pipoidea</taxon>
        <taxon>Pipidae</taxon>
        <taxon>Pipinae</taxon>
        <taxon>Hymenochirus</taxon>
    </lineage>
</organism>
<feature type="transmembrane region" description="Helical" evidence="23">
    <location>
        <begin position="12"/>
        <end position="33"/>
    </location>
</feature>
<evidence type="ECO:0000256" key="5">
    <source>
        <dbReference type="ARBA" id="ARBA00022692"/>
    </source>
</evidence>
<evidence type="ECO:0000256" key="7">
    <source>
        <dbReference type="ARBA" id="ARBA00022847"/>
    </source>
</evidence>
<evidence type="ECO:0000313" key="25">
    <source>
        <dbReference type="Proteomes" id="UP000812440"/>
    </source>
</evidence>
<evidence type="ECO:0000256" key="20">
    <source>
        <dbReference type="ARBA" id="ARBA00045715"/>
    </source>
</evidence>
<evidence type="ECO:0000256" key="17">
    <source>
        <dbReference type="ARBA" id="ARBA00039861"/>
    </source>
</evidence>
<keyword evidence="12" id="KW-0739">Sodium transport</keyword>
<evidence type="ECO:0000256" key="3">
    <source>
        <dbReference type="ARBA" id="ARBA00022448"/>
    </source>
</evidence>
<keyword evidence="7" id="KW-0769">Symport</keyword>